<keyword evidence="3" id="KW-0378">Hydrolase</keyword>
<evidence type="ECO:0000256" key="3">
    <source>
        <dbReference type="ARBA" id="ARBA00022801"/>
    </source>
</evidence>
<keyword evidence="4" id="KW-0862">Zinc</keyword>
<feature type="domain" description="Peptidase M14" evidence="7">
    <location>
        <begin position="1"/>
        <end position="248"/>
    </location>
</feature>
<protein>
    <submittedName>
        <fullName evidence="8">M14 family metallocarboxypeptidase</fullName>
    </submittedName>
</protein>
<name>A0A927IHR9_9BACT</name>
<evidence type="ECO:0000256" key="5">
    <source>
        <dbReference type="PROSITE-ProRule" id="PRU01379"/>
    </source>
</evidence>
<dbReference type="CDD" id="cd06231">
    <property type="entry name" value="M14_REP34-like"/>
    <property type="match status" value="1"/>
</dbReference>
<sequence>MLHPRRFSESISKHSLRNGYSQQTLCEVSGYPIFSLHRLGKGAARPPLRVYVSAGVHGDEPAGPLAILKLIEEDLLPHHLELVVVPLVNPTGFASGTRENQAGHDLNRDFRTPQNAESSAVKALIESEAPFDLSLSLHEDWESTGFYMYSISPDSNDRSAREILSAVERQGPLDHSPEIDGSPASGALIDRPADFDIDGRQDWPEAFLLYSKSRHAHYTLETPSSAPIEQRVAQHVAAVLRAIEIHCP</sequence>
<proteinExistence type="inferred from homology"/>
<dbReference type="PROSITE" id="PS52035">
    <property type="entry name" value="PEPTIDASE_M14"/>
    <property type="match status" value="1"/>
</dbReference>
<dbReference type="GO" id="GO:0016788">
    <property type="term" value="F:hydrolase activity, acting on ester bonds"/>
    <property type="evidence" value="ECO:0007669"/>
    <property type="project" value="InterPro"/>
</dbReference>
<dbReference type="InterPro" id="IPR053138">
    <property type="entry name" value="N-alpha-Ac-DABA_deacetylase"/>
</dbReference>
<dbReference type="PANTHER" id="PTHR37326:SF1">
    <property type="entry name" value="BLL3975 PROTEIN"/>
    <property type="match status" value="1"/>
</dbReference>
<comment type="caution">
    <text evidence="8">The sequence shown here is derived from an EMBL/GenBank/DDBJ whole genome shotgun (WGS) entry which is preliminary data.</text>
</comment>
<dbReference type="InterPro" id="IPR055438">
    <property type="entry name" value="AstE_AspA_cat"/>
</dbReference>
<dbReference type="GO" id="GO:0008270">
    <property type="term" value="F:zinc ion binding"/>
    <property type="evidence" value="ECO:0007669"/>
    <property type="project" value="InterPro"/>
</dbReference>
<evidence type="ECO:0000256" key="2">
    <source>
        <dbReference type="ARBA" id="ARBA00022723"/>
    </source>
</evidence>
<reference evidence="8" key="1">
    <citation type="submission" date="2020-09" db="EMBL/GenBank/DDBJ databases">
        <title>Pelagicoccus enzymogenes sp. nov. with an EPS production, isolated from marine sediment.</title>
        <authorList>
            <person name="Feng X."/>
        </authorList>
    </citation>
    <scope>NUCLEOTIDE SEQUENCE</scope>
    <source>
        <strain evidence="8">NFK12</strain>
    </source>
</reference>
<comment type="cofactor">
    <cofactor evidence="1">
        <name>Zn(2+)</name>
        <dbReference type="ChEBI" id="CHEBI:29105"/>
    </cofactor>
</comment>
<dbReference type="Pfam" id="PF24827">
    <property type="entry name" value="AstE_AspA_cat"/>
    <property type="match status" value="1"/>
</dbReference>
<evidence type="ECO:0000256" key="6">
    <source>
        <dbReference type="SAM" id="MobiDB-lite"/>
    </source>
</evidence>
<dbReference type="InterPro" id="IPR000834">
    <property type="entry name" value="Peptidase_M14"/>
</dbReference>
<evidence type="ECO:0000256" key="4">
    <source>
        <dbReference type="ARBA" id="ARBA00022833"/>
    </source>
</evidence>
<dbReference type="SUPFAM" id="SSF53187">
    <property type="entry name" value="Zn-dependent exopeptidases"/>
    <property type="match status" value="1"/>
</dbReference>
<dbReference type="Proteomes" id="UP000622317">
    <property type="component" value="Unassembled WGS sequence"/>
</dbReference>
<feature type="region of interest" description="Disordered" evidence="6">
    <location>
        <begin position="172"/>
        <end position="191"/>
    </location>
</feature>
<dbReference type="PANTHER" id="PTHR37326">
    <property type="entry name" value="BLL3975 PROTEIN"/>
    <property type="match status" value="1"/>
</dbReference>
<keyword evidence="2" id="KW-0479">Metal-binding</keyword>
<evidence type="ECO:0000259" key="7">
    <source>
        <dbReference type="PROSITE" id="PS52035"/>
    </source>
</evidence>
<dbReference type="GO" id="GO:0006508">
    <property type="term" value="P:proteolysis"/>
    <property type="evidence" value="ECO:0007669"/>
    <property type="project" value="InterPro"/>
</dbReference>
<evidence type="ECO:0000313" key="9">
    <source>
        <dbReference type="Proteomes" id="UP000622317"/>
    </source>
</evidence>
<dbReference type="EMBL" id="JACYFG010000036">
    <property type="protein sequence ID" value="MBD5780496.1"/>
    <property type="molecule type" value="Genomic_DNA"/>
</dbReference>
<accession>A0A927IHR9</accession>
<dbReference type="Gene3D" id="3.40.630.10">
    <property type="entry name" value="Zn peptidases"/>
    <property type="match status" value="1"/>
</dbReference>
<dbReference type="RefSeq" id="WP_191617597.1">
    <property type="nucleotide sequence ID" value="NZ_JACYFG010000036.1"/>
</dbReference>
<comment type="similarity">
    <text evidence="5">Belongs to the peptidase M14 family.</text>
</comment>
<evidence type="ECO:0000313" key="8">
    <source>
        <dbReference type="EMBL" id="MBD5780496.1"/>
    </source>
</evidence>
<gene>
    <name evidence="8" type="ORF">IEN85_13430</name>
</gene>
<dbReference type="AlphaFoldDB" id="A0A927IHR9"/>
<comment type="caution">
    <text evidence="5">Lacks conserved residue(s) required for the propagation of feature annotation.</text>
</comment>
<keyword evidence="9" id="KW-1185">Reference proteome</keyword>
<organism evidence="8 9">
    <name type="scientific">Pelagicoccus enzymogenes</name>
    <dbReference type="NCBI Taxonomy" id="2773457"/>
    <lineage>
        <taxon>Bacteria</taxon>
        <taxon>Pseudomonadati</taxon>
        <taxon>Verrucomicrobiota</taxon>
        <taxon>Opitutia</taxon>
        <taxon>Puniceicoccales</taxon>
        <taxon>Pelagicoccaceae</taxon>
        <taxon>Pelagicoccus</taxon>
    </lineage>
</organism>
<dbReference type="GO" id="GO:0004181">
    <property type="term" value="F:metallocarboxypeptidase activity"/>
    <property type="evidence" value="ECO:0007669"/>
    <property type="project" value="InterPro"/>
</dbReference>
<evidence type="ECO:0000256" key="1">
    <source>
        <dbReference type="ARBA" id="ARBA00001947"/>
    </source>
</evidence>